<evidence type="ECO:0000256" key="1">
    <source>
        <dbReference type="SAM" id="Phobius"/>
    </source>
</evidence>
<dbReference type="Proteomes" id="UP000316093">
    <property type="component" value="Chromosome"/>
</dbReference>
<reference evidence="2 3" key="1">
    <citation type="submission" date="2019-06" db="EMBL/GenBank/DDBJ databases">
        <title>A complete genome sequence for Luteibacter pinisoli MAH-14.</title>
        <authorList>
            <person name="Baltrus D.A."/>
        </authorList>
    </citation>
    <scope>NUCLEOTIDE SEQUENCE [LARGE SCALE GENOMIC DNA]</scope>
    <source>
        <strain evidence="2 3">MAH-14</strain>
    </source>
</reference>
<keyword evidence="1" id="KW-0472">Membrane</keyword>
<keyword evidence="1" id="KW-0812">Transmembrane</keyword>
<dbReference type="EMBL" id="CP041046">
    <property type="protein sequence ID" value="QDE40820.1"/>
    <property type="molecule type" value="Genomic_DNA"/>
</dbReference>
<name>A0A4Y5Z5S6_9GAMM</name>
<evidence type="ECO:0000313" key="2">
    <source>
        <dbReference type="EMBL" id="QDE40820.1"/>
    </source>
</evidence>
<keyword evidence="1" id="KW-1133">Transmembrane helix</keyword>
<dbReference type="RefSeq" id="WP_139984745.1">
    <property type="nucleotide sequence ID" value="NZ_CP041046.1"/>
</dbReference>
<accession>A0A4Y5Z5S6</accession>
<dbReference type="OrthoDB" id="9886819at2"/>
<gene>
    <name evidence="2" type="ORF">FIV34_17190</name>
</gene>
<proteinExistence type="predicted"/>
<dbReference type="AlphaFoldDB" id="A0A4Y5Z5S6"/>
<keyword evidence="3" id="KW-1185">Reference proteome</keyword>
<dbReference type="KEGG" id="lpy:FIV34_17190"/>
<organism evidence="2 3">
    <name type="scientific">Luteibacter pinisoli</name>
    <dbReference type="NCBI Taxonomy" id="2589080"/>
    <lineage>
        <taxon>Bacteria</taxon>
        <taxon>Pseudomonadati</taxon>
        <taxon>Pseudomonadota</taxon>
        <taxon>Gammaproteobacteria</taxon>
        <taxon>Lysobacterales</taxon>
        <taxon>Rhodanobacteraceae</taxon>
        <taxon>Luteibacter</taxon>
    </lineage>
</organism>
<feature type="transmembrane region" description="Helical" evidence="1">
    <location>
        <begin position="85"/>
        <end position="107"/>
    </location>
</feature>
<protein>
    <submittedName>
        <fullName evidence="2">Uncharacterized protein</fullName>
    </submittedName>
</protein>
<feature type="transmembrane region" description="Helical" evidence="1">
    <location>
        <begin position="20"/>
        <end position="41"/>
    </location>
</feature>
<evidence type="ECO:0000313" key="3">
    <source>
        <dbReference type="Proteomes" id="UP000316093"/>
    </source>
</evidence>
<sequence length="131" mass="14856">MRWDPQAMHRAMVWKTRAALYVGACIAHFMGSIAILSVQTACTELPCADSWTFDGVRGLWLFPVFHTPLADFPAQDVEMVRSWRLFGMLWLNAALACAFYPLMWLAGKRGRAVWLARRGRKRPGSVDAELL</sequence>